<dbReference type="InterPro" id="IPR051859">
    <property type="entry name" value="DCAF"/>
</dbReference>
<name>A0A0A9EW72_ARUDO</name>
<dbReference type="PANTHER" id="PTHR19847">
    <property type="entry name" value="DDB1- AND CUL4-ASSOCIATED FACTOR 11"/>
    <property type="match status" value="1"/>
</dbReference>
<sequence>MGYGMSRLEEEYCEPEGQNTDGSSSVQVNDEFSNLHNDIFHMTRMRSGFSGNIYRSRGTCRGTISTAKILSGREVDCSGNGPELLDRMDSRAYVSQFSADVTLFVAVFQGSHIRIYDVDRGWNMHKDIHARSLRWTISDVSL</sequence>
<proteinExistence type="predicted"/>
<reference evidence="1" key="1">
    <citation type="submission" date="2014-09" db="EMBL/GenBank/DDBJ databases">
        <authorList>
            <person name="Magalhaes I.L.F."/>
            <person name="Oliveira U."/>
            <person name="Santos F.R."/>
            <person name="Vidigal T.H.D.A."/>
            <person name="Brescovit A.D."/>
            <person name="Santos A.J."/>
        </authorList>
    </citation>
    <scope>NUCLEOTIDE SEQUENCE</scope>
    <source>
        <tissue evidence="1">Shoot tissue taken approximately 20 cm above the soil surface</tissue>
    </source>
</reference>
<dbReference type="AlphaFoldDB" id="A0A0A9EW72"/>
<dbReference type="EMBL" id="GBRH01193544">
    <property type="protein sequence ID" value="JAE04352.1"/>
    <property type="molecule type" value="Transcribed_RNA"/>
</dbReference>
<dbReference type="PANTHER" id="PTHR19847:SF7">
    <property type="entry name" value="DDB1- AND CUL4-ASSOCIATED FACTOR 11"/>
    <property type="match status" value="1"/>
</dbReference>
<accession>A0A0A9EW72</accession>
<dbReference type="GO" id="GO:0080008">
    <property type="term" value="C:Cul4-RING E3 ubiquitin ligase complex"/>
    <property type="evidence" value="ECO:0007669"/>
    <property type="project" value="TreeGrafter"/>
</dbReference>
<evidence type="ECO:0000313" key="1">
    <source>
        <dbReference type="EMBL" id="JAE04352.1"/>
    </source>
</evidence>
<dbReference type="GO" id="GO:0043161">
    <property type="term" value="P:proteasome-mediated ubiquitin-dependent protein catabolic process"/>
    <property type="evidence" value="ECO:0007669"/>
    <property type="project" value="TreeGrafter"/>
</dbReference>
<protein>
    <submittedName>
        <fullName evidence="1">LEC14B</fullName>
    </submittedName>
</protein>
<organism evidence="1">
    <name type="scientific">Arundo donax</name>
    <name type="common">Giant reed</name>
    <name type="synonym">Donax arundinaceus</name>
    <dbReference type="NCBI Taxonomy" id="35708"/>
    <lineage>
        <taxon>Eukaryota</taxon>
        <taxon>Viridiplantae</taxon>
        <taxon>Streptophyta</taxon>
        <taxon>Embryophyta</taxon>
        <taxon>Tracheophyta</taxon>
        <taxon>Spermatophyta</taxon>
        <taxon>Magnoliopsida</taxon>
        <taxon>Liliopsida</taxon>
        <taxon>Poales</taxon>
        <taxon>Poaceae</taxon>
        <taxon>PACMAD clade</taxon>
        <taxon>Arundinoideae</taxon>
        <taxon>Arundineae</taxon>
        <taxon>Arundo</taxon>
    </lineage>
</organism>
<reference evidence="1" key="2">
    <citation type="journal article" date="2015" name="Data Brief">
        <title>Shoot transcriptome of the giant reed, Arundo donax.</title>
        <authorList>
            <person name="Barrero R.A."/>
            <person name="Guerrero F.D."/>
            <person name="Moolhuijzen P."/>
            <person name="Goolsby J.A."/>
            <person name="Tidwell J."/>
            <person name="Bellgard S.E."/>
            <person name="Bellgard M.I."/>
        </authorList>
    </citation>
    <scope>NUCLEOTIDE SEQUENCE</scope>
    <source>
        <tissue evidence="1">Shoot tissue taken approximately 20 cm above the soil surface</tissue>
    </source>
</reference>